<protein>
    <submittedName>
        <fullName evidence="2">Uncharacterized protein</fullName>
    </submittedName>
</protein>
<evidence type="ECO:0000256" key="1">
    <source>
        <dbReference type="SAM" id="Phobius"/>
    </source>
</evidence>
<keyword evidence="1" id="KW-0472">Membrane</keyword>
<organism evidence="2 3">
    <name type="scientific">Mollisia scopiformis</name>
    <name type="common">Conifer needle endophyte fungus</name>
    <name type="synonym">Phialocephala scopiformis</name>
    <dbReference type="NCBI Taxonomy" id="149040"/>
    <lineage>
        <taxon>Eukaryota</taxon>
        <taxon>Fungi</taxon>
        <taxon>Dikarya</taxon>
        <taxon>Ascomycota</taxon>
        <taxon>Pezizomycotina</taxon>
        <taxon>Leotiomycetes</taxon>
        <taxon>Helotiales</taxon>
        <taxon>Mollisiaceae</taxon>
        <taxon>Mollisia</taxon>
    </lineage>
</organism>
<dbReference type="RefSeq" id="XP_018062973.1">
    <property type="nucleotide sequence ID" value="XM_018206817.1"/>
</dbReference>
<keyword evidence="3" id="KW-1185">Reference proteome</keyword>
<dbReference type="EMBL" id="KQ947435">
    <property type="protein sequence ID" value="KUJ08618.1"/>
    <property type="molecule type" value="Genomic_DNA"/>
</dbReference>
<dbReference type="Proteomes" id="UP000070700">
    <property type="component" value="Unassembled WGS sequence"/>
</dbReference>
<feature type="transmembrane region" description="Helical" evidence="1">
    <location>
        <begin position="29"/>
        <end position="47"/>
    </location>
</feature>
<reference evidence="2 3" key="1">
    <citation type="submission" date="2015-10" db="EMBL/GenBank/DDBJ databases">
        <title>Full genome of DAOMC 229536 Phialocephala scopiformis, a fungal endophyte of spruce producing the potent anti-insectan compound rugulosin.</title>
        <authorList>
            <consortium name="DOE Joint Genome Institute"/>
            <person name="Walker A.K."/>
            <person name="Frasz S.L."/>
            <person name="Seifert K.A."/>
            <person name="Miller J.D."/>
            <person name="Mondo S.J."/>
            <person name="Labutti K."/>
            <person name="Lipzen A."/>
            <person name="Dockter R."/>
            <person name="Kennedy M."/>
            <person name="Grigoriev I.V."/>
            <person name="Spatafora J.W."/>
        </authorList>
    </citation>
    <scope>NUCLEOTIDE SEQUENCE [LARGE SCALE GENOMIC DNA]</scope>
    <source>
        <strain evidence="2 3">CBS 120377</strain>
    </source>
</reference>
<dbReference type="InParanoid" id="A0A132B884"/>
<evidence type="ECO:0000313" key="2">
    <source>
        <dbReference type="EMBL" id="KUJ08618.1"/>
    </source>
</evidence>
<name>A0A132B884_MOLSC</name>
<sequence>MSSGGPRSSVSAKIGFFCGRVEESFYQGSSWLLTLCVAMILACSLATKERHTRLPSDF</sequence>
<keyword evidence="1" id="KW-0812">Transmembrane</keyword>
<accession>A0A132B884</accession>
<proteinExistence type="predicted"/>
<dbReference type="AlphaFoldDB" id="A0A132B884"/>
<evidence type="ECO:0000313" key="3">
    <source>
        <dbReference type="Proteomes" id="UP000070700"/>
    </source>
</evidence>
<keyword evidence="1" id="KW-1133">Transmembrane helix</keyword>
<dbReference type="KEGG" id="psco:LY89DRAFT_335249"/>
<dbReference type="GeneID" id="28816543"/>
<gene>
    <name evidence="2" type="ORF">LY89DRAFT_335249</name>
</gene>